<reference evidence="4" key="1">
    <citation type="submission" date="2018-06" db="EMBL/GenBank/DDBJ databases">
        <authorList>
            <person name="Zhirakovskaya E."/>
        </authorList>
    </citation>
    <scope>NUCLEOTIDE SEQUENCE</scope>
</reference>
<evidence type="ECO:0000256" key="2">
    <source>
        <dbReference type="SAM" id="Phobius"/>
    </source>
</evidence>
<name>A0A3B0X9M6_9ZZZZ</name>
<keyword evidence="2" id="KW-1133">Transmembrane helix</keyword>
<keyword evidence="2" id="KW-0472">Membrane</keyword>
<dbReference type="InterPro" id="IPR022548">
    <property type="entry name" value="DUF2846"/>
</dbReference>
<proteinExistence type="predicted"/>
<feature type="domain" description="DUF2846" evidence="3">
    <location>
        <begin position="44"/>
        <end position="127"/>
    </location>
</feature>
<dbReference type="Pfam" id="PF11008">
    <property type="entry name" value="DUF2846"/>
    <property type="match status" value="1"/>
</dbReference>
<feature type="region of interest" description="Disordered" evidence="1">
    <location>
        <begin position="162"/>
        <end position="192"/>
    </location>
</feature>
<evidence type="ECO:0000259" key="3">
    <source>
        <dbReference type="Pfam" id="PF11008"/>
    </source>
</evidence>
<evidence type="ECO:0000256" key="1">
    <source>
        <dbReference type="SAM" id="MobiDB-lite"/>
    </source>
</evidence>
<keyword evidence="2" id="KW-0812">Transmembrane</keyword>
<dbReference type="AlphaFoldDB" id="A0A3B0X9M6"/>
<feature type="transmembrane region" description="Helical" evidence="2">
    <location>
        <begin position="7"/>
        <end position="26"/>
    </location>
</feature>
<sequence length="192" mass="21527">MQGTNFVLNKSFVIFSFIFFTAYLSACSNNSEVTAFTPAAVKPEKTLVYIYRPTEASNALYSPGINIDGEFNFYAKNSLNMQITLAPGKHIFEFQAEKIYSELTPLSVKLTAGQTYFIRVNSSLTINNASTYEPYLRIFKLTQVDKQQAKQEIAECCVVKAKKTTKKTKETSTDKKSGDGFSVDKTQNPFSH</sequence>
<evidence type="ECO:0000313" key="4">
    <source>
        <dbReference type="EMBL" id="VAW52654.1"/>
    </source>
</evidence>
<organism evidence="4">
    <name type="scientific">hydrothermal vent metagenome</name>
    <dbReference type="NCBI Taxonomy" id="652676"/>
    <lineage>
        <taxon>unclassified sequences</taxon>
        <taxon>metagenomes</taxon>
        <taxon>ecological metagenomes</taxon>
    </lineage>
</organism>
<feature type="compositionally biased region" description="Basic and acidic residues" evidence="1">
    <location>
        <begin position="167"/>
        <end position="178"/>
    </location>
</feature>
<dbReference type="EMBL" id="UOFD01000050">
    <property type="protein sequence ID" value="VAW52654.1"/>
    <property type="molecule type" value="Genomic_DNA"/>
</dbReference>
<protein>
    <recommendedName>
        <fullName evidence="3">DUF2846 domain-containing protein</fullName>
    </recommendedName>
</protein>
<gene>
    <name evidence="4" type="ORF">MNBD_GAMMA06-1176</name>
</gene>
<accession>A0A3B0X9M6</accession>